<dbReference type="InterPro" id="IPR001586">
    <property type="entry name" value="Beta-lactam_class-C_AS"/>
</dbReference>
<dbReference type="Proteomes" id="UP000248553">
    <property type="component" value="Unassembled WGS sequence"/>
</dbReference>
<evidence type="ECO:0000256" key="4">
    <source>
        <dbReference type="RuleBase" id="RU361140"/>
    </source>
</evidence>
<dbReference type="SUPFAM" id="SSF56601">
    <property type="entry name" value="beta-lactamase/transpeptidase-like"/>
    <property type="match status" value="1"/>
</dbReference>
<comment type="similarity">
    <text evidence="1 4">Belongs to the class-C beta-lactamase family.</text>
</comment>
<dbReference type="InterPro" id="IPR001466">
    <property type="entry name" value="Beta-lactam-related"/>
</dbReference>
<reference evidence="8" key="1">
    <citation type="submission" date="2018-05" db="EMBL/GenBank/DDBJ databases">
        <authorList>
            <person name="Nie L."/>
        </authorList>
    </citation>
    <scope>NUCLEOTIDE SEQUENCE [LARGE SCALE GENOMIC DNA]</scope>
    <source>
        <strain evidence="8">NL</strain>
    </source>
</reference>
<protein>
    <recommendedName>
        <fullName evidence="4">Beta-lactamase</fullName>
        <ecNumber evidence="4">3.5.2.6</ecNumber>
    </recommendedName>
</protein>
<dbReference type="AlphaFoldDB" id="A0A328BMB0"/>
<keyword evidence="5" id="KW-0732">Signal</keyword>
<dbReference type="InterPro" id="IPR012338">
    <property type="entry name" value="Beta-lactam/transpept-like"/>
</dbReference>
<dbReference type="Gene3D" id="3.40.710.10">
    <property type="entry name" value="DD-peptidase/beta-lactamase superfamily"/>
    <property type="match status" value="1"/>
</dbReference>
<dbReference type="OrthoDB" id="9793489at2"/>
<gene>
    <name evidence="7" type="ORF">DLM85_15650</name>
</gene>
<evidence type="ECO:0000256" key="2">
    <source>
        <dbReference type="ARBA" id="ARBA00022801"/>
    </source>
</evidence>
<accession>A0A328BMB0</accession>
<feature type="chain" id="PRO_5016464506" description="Beta-lactamase" evidence="5">
    <location>
        <begin position="23"/>
        <end position="112"/>
    </location>
</feature>
<evidence type="ECO:0000313" key="8">
    <source>
        <dbReference type="Proteomes" id="UP000248553"/>
    </source>
</evidence>
<dbReference type="Pfam" id="PF00144">
    <property type="entry name" value="Beta-lactamase"/>
    <property type="match status" value="1"/>
</dbReference>
<comment type="catalytic activity">
    <reaction evidence="4">
        <text>a beta-lactam + H2O = a substituted beta-amino acid</text>
        <dbReference type="Rhea" id="RHEA:20401"/>
        <dbReference type="ChEBI" id="CHEBI:15377"/>
        <dbReference type="ChEBI" id="CHEBI:35627"/>
        <dbReference type="ChEBI" id="CHEBI:140347"/>
        <dbReference type="EC" id="3.5.2.6"/>
    </reaction>
</comment>
<evidence type="ECO:0000259" key="6">
    <source>
        <dbReference type="Pfam" id="PF00144"/>
    </source>
</evidence>
<dbReference type="PROSITE" id="PS00336">
    <property type="entry name" value="BETA_LACTAMASE_C"/>
    <property type="match status" value="1"/>
</dbReference>
<evidence type="ECO:0000256" key="1">
    <source>
        <dbReference type="ARBA" id="ARBA00007840"/>
    </source>
</evidence>
<feature type="domain" description="Beta-lactamase-related" evidence="6">
    <location>
        <begin position="47"/>
        <end position="96"/>
    </location>
</feature>
<keyword evidence="8" id="KW-1185">Reference proteome</keyword>
<feature type="signal peptide" evidence="5">
    <location>
        <begin position="1"/>
        <end position="22"/>
    </location>
</feature>
<organism evidence="7 8">
    <name type="scientific">Hymenobacter edaphi</name>
    <dbReference type="NCBI Taxonomy" id="2211146"/>
    <lineage>
        <taxon>Bacteria</taxon>
        <taxon>Pseudomonadati</taxon>
        <taxon>Bacteroidota</taxon>
        <taxon>Cytophagia</taxon>
        <taxon>Cytophagales</taxon>
        <taxon>Hymenobacteraceae</taxon>
        <taxon>Hymenobacter</taxon>
    </lineage>
</organism>
<dbReference type="EMBL" id="QHKM01000004">
    <property type="protein sequence ID" value="RAK66128.1"/>
    <property type="molecule type" value="Genomic_DNA"/>
</dbReference>
<comment type="caution">
    <text evidence="7">The sequence shown here is derived from an EMBL/GenBank/DDBJ whole genome shotgun (WGS) entry which is preliminary data.</text>
</comment>
<dbReference type="GO" id="GO:0017001">
    <property type="term" value="P:antibiotic catabolic process"/>
    <property type="evidence" value="ECO:0007669"/>
    <property type="project" value="InterPro"/>
</dbReference>
<evidence type="ECO:0000256" key="5">
    <source>
        <dbReference type="SAM" id="SignalP"/>
    </source>
</evidence>
<sequence>MTGKLVLFAVSLLALAGPRAQAQSAPKPADADAAIRRLGTAFVQVPTHVGLSVGIVDHGQKSLYHFGSTQKGRQQVPTAQTVYEIGSVSKTFNSLLRTKPEKLAGRVLSPVC</sequence>
<keyword evidence="2 4" id="KW-0378">Hydrolase</keyword>
<keyword evidence="3 4" id="KW-0046">Antibiotic resistance</keyword>
<dbReference type="GO" id="GO:0046677">
    <property type="term" value="P:response to antibiotic"/>
    <property type="evidence" value="ECO:0007669"/>
    <property type="project" value="UniProtKB-UniRule"/>
</dbReference>
<dbReference type="GO" id="GO:0008800">
    <property type="term" value="F:beta-lactamase activity"/>
    <property type="evidence" value="ECO:0007669"/>
    <property type="project" value="UniProtKB-UniRule"/>
</dbReference>
<dbReference type="EC" id="3.5.2.6" evidence="4"/>
<evidence type="ECO:0000256" key="3">
    <source>
        <dbReference type="ARBA" id="ARBA00023251"/>
    </source>
</evidence>
<evidence type="ECO:0000313" key="7">
    <source>
        <dbReference type="EMBL" id="RAK66128.1"/>
    </source>
</evidence>
<name>A0A328BMB0_9BACT</name>
<proteinExistence type="inferred from homology"/>
<dbReference type="RefSeq" id="WP_111479038.1">
    <property type="nucleotide sequence ID" value="NZ_QHKM01000004.1"/>
</dbReference>
<dbReference type="GO" id="GO:0030288">
    <property type="term" value="C:outer membrane-bounded periplasmic space"/>
    <property type="evidence" value="ECO:0007669"/>
    <property type="project" value="InterPro"/>
</dbReference>